<dbReference type="PANTHER" id="PTHR38459">
    <property type="entry name" value="PROPHAGE BACTOPRENOL-LINKED GLUCOSE TRANSLOCASE HOMOLOG"/>
    <property type="match status" value="1"/>
</dbReference>
<proteinExistence type="inferred from homology"/>
<dbReference type="PANTHER" id="PTHR38459:SF6">
    <property type="entry name" value="ARABINOGALACTAN BIOSYNTHESIS RECRUITING PROTEIN RV3789"/>
    <property type="match status" value="1"/>
</dbReference>
<feature type="transmembrane region" description="Helical" evidence="6">
    <location>
        <begin position="12"/>
        <end position="31"/>
    </location>
</feature>
<evidence type="ECO:0000256" key="2">
    <source>
        <dbReference type="ARBA" id="ARBA00009399"/>
    </source>
</evidence>
<evidence type="ECO:0000256" key="5">
    <source>
        <dbReference type="ARBA" id="ARBA00023136"/>
    </source>
</evidence>
<feature type="domain" description="GtrA/DPMS transmembrane" evidence="7">
    <location>
        <begin position="12"/>
        <end position="132"/>
    </location>
</feature>
<reference evidence="8" key="2">
    <citation type="submission" date="2021-09" db="EMBL/GenBank/DDBJ databases">
        <authorList>
            <person name="Gilroy R."/>
        </authorList>
    </citation>
    <scope>NUCLEOTIDE SEQUENCE</scope>
    <source>
        <strain evidence="8">ChiGjej5B5-7349</strain>
    </source>
</reference>
<dbReference type="InterPro" id="IPR051401">
    <property type="entry name" value="GtrA_CellWall_Glycosyl"/>
</dbReference>
<evidence type="ECO:0000313" key="9">
    <source>
        <dbReference type="Proteomes" id="UP000784435"/>
    </source>
</evidence>
<accession>A0A921MC53</accession>
<dbReference type="Proteomes" id="UP000784435">
    <property type="component" value="Unassembled WGS sequence"/>
</dbReference>
<comment type="caution">
    <text evidence="8">The sequence shown here is derived from an EMBL/GenBank/DDBJ whole genome shotgun (WGS) entry which is preliminary data.</text>
</comment>
<evidence type="ECO:0000259" key="7">
    <source>
        <dbReference type="Pfam" id="PF04138"/>
    </source>
</evidence>
<dbReference type="GO" id="GO:0005886">
    <property type="term" value="C:plasma membrane"/>
    <property type="evidence" value="ECO:0007669"/>
    <property type="project" value="TreeGrafter"/>
</dbReference>
<dbReference type="RefSeq" id="WP_019159162.1">
    <property type="nucleotide sequence ID" value="NZ_CABKRC010000005.1"/>
</dbReference>
<keyword evidence="3 6" id="KW-0812">Transmembrane</keyword>
<comment type="similarity">
    <text evidence="2">Belongs to the GtrA family.</text>
</comment>
<dbReference type="InterPro" id="IPR007267">
    <property type="entry name" value="GtrA_DPMS_TM"/>
</dbReference>
<evidence type="ECO:0000256" key="4">
    <source>
        <dbReference type="ARBA" id="ARBA00022989"/>
    </source>
</evidence>
<keyword evidence="4 6" id="KW-1133">Transmembrane helix</keyword>
<dbReference type="EMBL" id="DYUK01000036">
    <property type="protein sequence ID" value="HJG79111.1"/>
    <property type="molecule type" value="Genomic_DNA"/>
</dbReference>
<protein>
    <submittedName>
        <fullName evidence="8">GtrA family protein</fullName>
    </submittedName>
</protein>
<dbReference type="Pfam" id="PF04138">
    <property type="entry name" value="GtrA_DPMS_TM"/>
    <property type="match status" value="1"/>
</dbReference>
<keyword evidence="5 6" id="KW-0472">Membrane</keyword>
<feature type="transmembrane region" description="Helical" evidence="6">
    <location>
        <begin position="43"/>
        <end position="64"/>
    </location>
</feature>
<evidence type="ECO:0000256" key="6">
    <source>
        <dbReference type="SAM" id="Phobius"/>
    </source>
</evidence>
<name>A0A921MC53_9MICO</name>
<sequence length="157" mass="16972">MGVAKELRRVGKFSAVGTVAFLVDIGLFNLLRLDPVGMGPLWAKALSVTAATTVSWVGSRYWTFRDGRTNTPVKEAIGFFAVNAAGLLIALLCLWFSHHVLGLTSAFADNVSGNVVGVLLGNVFRYLMYRHVLYRPARGTPPTPRRAIVNLDDPAGA</sequence>
<evidence type="ECO:0000256" key="1">
    <source>
        <dbReference type="ARBA" id="ARBA00004141"/>
    </source>
</evidence>
<reference evidence="8" key="1">
    <citation type="journal article" date="2021" name="PeerJ">
        <title>Extensive microbial diversity within the chicken gut microbiome revealed by metagenomics and culture.</title>
        <authorList>
            <person name="Gilroy R."/>
            <person name="Ravi A."/>
            <person name="Getino M."/>
            <person name="Pursley I."/>
            <person name="Horton D.L."/>
            <person name="Alikhan N.F."/>
            <person name="Baker D."/>
            <person name="Gharbi K."/>
            <person name="Hall N."/>
            <person name="Watson M."/>
            <person name="Adriaenssens E.M."/>
            <person name="Foster-Nyarko E."/>
            <person name="Jarju S."/>
            <person name="Secka A."/>
            <person name="Antonio M."/>
            <person name="Oren A."/>
            <person name="Chaudhuri R.R."/>
            <person name="La Ragione R."/>
            <person name="Hildebrand F."/>
            <person name="Pallen M.J."/>
        </authorList>
    </citation>
    <scope>NUCLEOTIDE SEQUENCE</scope>
    <source>
        <strain evidence="8">ChiGjej5B5-7349</strain>
    </source>
</reference>
<dbReference type="AlphaFoldDB" id="A0A921MC53"/>
<evidence type="ECO:0000256" key="3">
    <source>
        <dbReference type="ARBA" id="ARBA00022692"/>
    </source>
</evidence>
<comment type="subcellular location">
    <subcellularLocation>
        <location evidence="1">Membrane</location>
        <topology evidence="1">Multi-pass membrane protein</topology>
    </subcellularLocation>
</comment>
<organism evidence="8 9">
    <name type="scientific">Brevibacterium senegalense</name>
    <dbReference type="NCBI Taxonomy" id="1033736"/>
    <lineage>
        <taxon>Bacteria</taxon>
        <taxon>Bacillati</taxon>
        <taxon>Actinomycetota</taxon>
        <taxon>Actinomycetes</taxon>
        <taxon>Micrococcales</taxon>
        <taxon>Brevibacteriaceae</taxon>
        <taxon>Brevibacterium</taxon>
    </lineage>
</organism>
<dbReference type="GO" id="GO:0000271">
    <property type="term" value="P:polysaccharide biosynthetic process"/>
    <property type="evidence" value="ECO:0007669"/>
    <property type="project" value="InterPro"/>
</dbReference>
<feature type="transmembrane region" description="Helical" evidence="6">
    <location>
        <begin position="110"/>
        <end position="128"/>
    </location>
</feature>
<gene>
    <name evidence="8" type="ORF">K8V08_01730</name>
</gene>
<evidence type="ECO:0000313" key="8">
    <source>
        <dbReference type="EMBL" id="HJG79111.1"/>
    </source>
</evidence>
<dbReference type="OrthoDB" id="9807815at2"/>
<feature type="transmembrane region" description="Helical" evidence="6">
    <location>
        <begin position="76"/>
        <end position="98"/>
    </location>
</feature>